<accession>A0A1V4IKM4</accession>
<keyword evidence="3" id="KW-1185">Reference proteome</keyword>
<dbReference type="SUPFAM" id="SSF56112">
    <property type="entry name" value="Protein kinase-like (PK-like)"/>
    <property type="match status" value="1"/>
</dbReference>
<keyword evidence="2" id="KW-0808">Transferase</keyword>
<dbReference type="AlphaFoldDB" id="A0A1V4IKM4"/>
<dbReference type="Proteomes" id="UP000191056">
    <property type="component" value="Unassembled WGS sequence"/>
</dbReference>
<dbReference type="InterPro" id="IPR002575">
    <property type="entry name" value="Aminoglycoside_PTrfase"/>
</dbReference>
<dbReference type="Gene3D" id="3.90.1200.10">
    <property type="match status" value="1"/>
</dbReference>
<dbReference type="OrthoDB" id="334783at2"/>
<name>A0A1V4IKM4_9CLOT</name>
<feature type="domain" description="Aminoglycoside phosphotransferase" evidence="1">
    <location>
        <begin position="13"/>
        <end position="234"/>
    </location>
</feature>
<comment type="caution">
    <text evidence="2">The sequence shown here is derived from an EMBL/GenBank/DDBJ whole genome shotgun (WGS) entry which is preliminary data.</text>
</comment>
<dbReference type="EMBL" id="MZGT01000041">
    <property type="protein sequence ID" value="OPJ60285.1"/>
    <property type="molecule type" value="Genomic_DNA"/>
</dbReference>
<dbReference type="InterPro" id="IPR011009">
    <property type="entry name" value="Kinase-like_dom_sf"/>
</dbReference>
<organism evidence="2 3">
    <name type="scientific">Clostridium chromiireducens</name>
    <dbReference type="NCBI Taxonomy" id="225345"/>
    <lineage>
        <taxon>Bacteria</taxon>
        <taxon>Bacillati</taxon>
        <taxon>Bacillota</taxon>
        <taxon>Clostridia</taxon>
        <taxon>Eubacteriales</taxon>
        <taxon>Clostridiaceae</taxon>
        <taxon>Clostridium</taxon>
    </lineage>
</organism>
<proteinExistence type="predicted"/>
<dbReference type="STRING" id="225345.CLCHR_30500"/>
<evidence type="ECO:0000313" key="3">
    <source>
        <dbReference type="Proteomes" id="UP000191056"/>
    </source>
</evidence>
<dbReference type="RefSeq" id="WP_079440668.1">
    <property type="nucleotide sequence ID" value="NZ_MZGT01000041.1"/>
</dbReference>
<sequence>MREIPLYNTFEKIEPINKGMSGDKKYYIETVDGKHLLLRLADFSEYNQKKTEYELIKNMINLGVPMPSPVDFGICNESKSVYTLLSWIEGNEVETTLSTLTKKDQYKLGIKSGETLRKIHSMSAPQGIDDWSVRYSSVINERLEAFRSEGVPFEGDKVILDYIENNKSLLENRPQCYHHGDYHMGNMIQSKDGSLFVIDWHTVDFNNYGDPWYEFNRLGIDFPAFASGQIDGYFNHKPPEEFWRLLAYYLSTSAITSIVWSKYFAPERLYSILNLNKDILHWFDAMKNVVPIWYRSEFLI</sequence>
<gene>
    <name evidence="2" type="ORF">CLCHR_30500</name>
</gene>
<protein>
    <submittedName>
        <fullName evidence="2">Phosphotransferase enzyme family protein</fullName>
    </submittedName>
</protein>
<reference evidence="2 3" key="1">
    <citation type="submission" date="2017-03" db="EMBL/GenBank/DDBJ databases">
        <title>Genome sequence of Clostridium chromiireducens DSM 23318.</title>
        <authorList>
            <person name="Poehlein A."/>
            <person name="Daniel R."/>
        </authorList>
    </citation>
    <scope>NUCLEOTIDE SEQUENCE [LARGE SCALE GENOMIC DNA]</scope>
    <source>
        <strain evidence="2 3">DSM 23318</strain>
    </source>
</reference>
<dbReference type="PANTHER" id="PTHR41283">
    <property type="entry name" value="AMINOGLYCOSIDE PHOSPHOTRANSFERASE"/>
    <property type="match status" value="1"/>
</dbReference>
<dbReference type="Pfam" id="PF01636">
    <property type="entry name" value="APH"/>
    <property type="match status" value="1"/>
</dbReference>
<dbReference type="PANTHER" id="PTHR41283:SF1">
    <property type="entry name" value="AMINOGLYCOSIDE PHOSPHOTRANSFERASE DOMAIN-CONTAINING PROTEIN"/>
    <property type="match status" value="1"/>
</dbReference>
<evidence type="ECO:0000313" key="2">
    <source>
        <dbReference type="EMBL" id="OPJ60285.1"/>
    </source>
</evidence>
<dbReference type="GO" id="GO:0016740">
    <property type="term" value="F:transferase activity"/>
    <property type="evidence" value="ECO:0007669"/>
    <property type="project" value="UniProtKB-KW"/>
</dbReference>
<evidence type="ECO:0000259" key="1">
    <source>
        <dbReference type="Pfam" id="PF01636"/>
    </source>
</evidence>